<sequence>MHRIRVDFDGPPQTMLATLYAKALDADAPRSILHDRYAKAAVERIEYDWAATTIDARRAPSVAVRSAHFDNWTRQFLAVHDEAVVLHAGCGLDARVYRLDPGAGVRWFDVDYPEVIRLRERVYPARDNYRMLPASVTDPSWLADIPDDRPVLFLAEGLTMYLTKDDGLALLCRVVDRFRSGELQFDAFNTLGIRSQWINSVVRRSGSKLHWGIDEPSDIVAAVPGVRVLVWESVFDSDTFEMVSPAVRWLGRAMAAVPALRNMSQYHRYAFGPPQVGKPRERGGVATKGLSPDAEGGSRMSHKEVLEPNAGHPITITPARERVQVRVDGDLIADTAAALELREATIPVVYYIPLADVAQDRLTRTETVSYCPFKGDASYYAVTTSAGDTVEDVVWTYEQPYPAVAEIAGHVAFYPNKADISVGA</sequence>
<accession>A0A1X0Y4M8</accession>
<gene>
    <name evidence="5" type="ORF">B5M45_14450</name>
</gene>
<dbReference type="Pfam" id="PF04072">
    <property type="entry name" value="LCM"/>
    <property type="match status" value="1"/>
</dbReference>
<dbReference type="InterPro" id="IPR007361">
    <property type="entry name" value="DUF427"/>
</dbReference>
<dbReference type="AlphaFoldDB" id="A0A1X0Y4M8"/>
<feature type="region of interest" description="Disordered" evidence="3">
    <location>
        <begin position="271"/>
        <end position="301"/>
    </location>
</feature>
<dbReference type="Gene3D" id="2.170.150.40">
    <property type="entry name" value="Domain of unknown function (DUF427)"/>
    <property type="match status" value="1"/>
</dbReference>
<dbReference type="Pfam" id="PF04248">
    <property type="entry name" value="NTP_transf_9"/>
    <property type="match status" value="1"/>
</dbReference>
<reference evidence="5 6" key="1">
    <citation type="submission" date="2017-03" db="EMBL/GenBank/DDBJ databases">
        <title>Genomic insights into Mycobacterium simiae human colonization.</title>
        <authorList>
            <person name="Steffani J.L."/>
            <person name="Brunck M.E."/>
            <person name="Cruz E."/>
            <person name="Montiel R."/>
            <person name="Barona F."/>
        </authorList>
    </citation>
    <scope>NUCLEOTIDE SEQUENCE [LARGE SCALE GENOMIC DNA]</scope>
    <source>
        <strain evidence="5 6">MsiGto</strain>
    </source>
</reference>
<keyword evidence="6" id="KW-1185">Reference proteome</keyword>
<feature type="domain" description="DUF427" evidence="4">
    <location>
        <begin position="323"/>
        <end position="415"/>
    </location>
</feature>
<dbReference type="GO" id="GO:0008168">
    <property type="term" value="F:methyltransferase activity"/>
    <property type="evidence" value="ECO:0007669"/>
    <property type="project" value="UniProtKB-KW"/>
</dbReference>
<evidence type="ECO:0000313" key="5">
    <source>
        <dbReference type="EMBL" id="ORJ60089.1"/>
    </source>
</evidence>
<dbReference type="EMBL" id="MZZM01000018">
    <property type="protein sequence ID" value="ORJ60089.1"/>
    <property type="molecule type" value="Genomic_DNA"/>
</dbReference>
<proteinExistence type="predicted"/>
<evidence type="ECO:0000256" key="2">
    <source>
        <dbReference type="ARBA" id="ARBA00022679"/>
    </source>
</evidence>
<protein>
    <recommendedName>
        <fullName evidence="4">DUF427 domain-containing protein</fullName>
    </recommendedName>
</protein>
<dbReference type="SUPFAM" id="SSF53335">
    <property type="entry name" value="S-adenosyl-L-methionine-dependent methyltransferases"/>
    <property type="match status" value="1"/>
</dbReference>
<keyword evidence="2" id="KW-0808">Transferase</keyword>
<dbReference type="Gene3D" id="3.40.50.150">
    <property type="entry name" value="Vaccinia Virus protein VP39"/>
    <property type="match status" value="1"/>
</dbReference>
<evidence type="ECO:0000313" key="6">
    <source>
        <dbReference type="Proteomes" id="UP000193040"/>
    </source>
</evidence>
<dbReference type="InterPro" id="IPR007213">
    <property type="entry name" value="Ppm1/Ppm2/Tcmp"/>
</dbReference>
<dbReference type="PANTHER" id="PTHR34310:SF8">
    <property type="entry name" value="CONSERVED PROTEIN"/>
    <property type="match status" value="1"/>
</dbReference>
<name>A0A1X0Y4M8_MYCSI</name>
<organism evidence="5 6">
    <name type="scientific">Mycobacterium simiae</name>
    <name type="common">Mycobacterium habana</name>
    <dbReference type="NCBI Taxonomy" id="1784"/>
    <lineage>
        <taxon>Bacteria</taxon>
        <taxon>Bacillati</taxon>
        <taxon>Actinomycetota</taxon>
        <taxon>Actinomycetes</taxon>
        <taxon>Mycobacteriales</taxon>
        <taxon>Mycobacteriaceae</taxon>
        <taxon>Mycobacterium</taxon>
        <taxon>Mycobacterium simiae complex</taxon>
    </lineage>
</organism>
<dbReference type="InterPro" id="IPR029063">
    <property type="entry name" value="SAM-dependent_MTases_sf"/>
</dbReference>
<comment type="caution">
    <text evidence="5">The sequence shown here is derived from an EMBL/GenBank/DDBJ whole genome shotgun (WGS) entry which is preliminary data.</text>
</comment>
<dbReference type="Proteomes" id="UP000193040">
    <property type="component" value="Unassembled WGS sequence"/>
</dbReference>
<evidence type="ECO:0000256" key="1">
    <source>
        <dbReference type="ARBA" id="ARBA00022603"/>
    </source>
</evidence>
<dbReference type="InterPro" id="IPR038694">
    <property type="entry name" value="DUF427_sf"/>
</dbReference>
<dbReference type="PANTHER" id="PTHR34310">
    <property type="entry name" value="DUF427 DOMAIN PROTEIN (AFU_ORTHOLOGUE AFUA_3G02220)"/>
    <property type="match status" value="1"/>
</dbReference>
<evidence type="ECO:0000259" key="4">
    <source>
        <dbReference type="Pfam" id="PF04248"/>
    </source>
</evidence>
<evidence type="ECO:0000256" key="3">
    <source>
        <dbReference type="SAM" id="MobiDB-lite"/>
    </source>
</evidence>
<dbReference type="GO" id="GO:0032259">
    <property type="term" value="P:methylation"/>
    <property type="evidence" value="ECO:0007669"/>
    <property type="project" value="UniProtKB-KW"/>
</dbReference>
<keyword evidence="1" id="KW-0489">Methyltransferase</keyword>